<feature type="domain" description="HAMP" evidence="13">
    <location>
        <begin position="312"/>
        <end position="333"/>
    </location>
</feature>
<keyword evidence="15" id="KW-1185">Reference proteome</keyword>
<feature type="region of interest" description="Disordered" evidence="10">
    <location>
        <begin position="270"/>
        <end position="310"/>
    </location>
</feature>
<dbReference type="SMART" id="SM00388">
    <property type="entry name" value="HisKA"/>
    <property type="match status" value="1"/>
</dbReference>
<evidence type="ECO:0000256" key="7">
    <source>
        <dbReference type="ARBA" id="ARBA00022777"/>
    </source>
</evidence>
<dbReference type="SUPFAM" id="SSF47384">
    <property type="entry name" value="Homodimeric domain of signal transducing histidine kinase"/>
    <property type="match status" value="1"/>
</dbReference>
<keyword evidence="7 14" id="KW-0418">Kinase</keyword>
<dbReference type="PROSITE" id="PS50885">
    <property type="entry name" value="HAMP"/>
    <property type="match status" value="1"/>
</dbReference>
<name>A0A430FLX7_9BIFI</name>
<protein>
    <recommendedName>
        <fullName evidence="3">histidine kinase</fullName>
        <ecNumber evidence="3">2.7.13.3</ecNumber>
    </recommendedName>
</protein>
<feature type="domain" description="Histidine kinase" evidence="12">
    <location>
        <begin position="341"/>
        <end position="576"/>
    </location>
</feature>
<dbReference type="Gene3D" id="1.10.287.130">
    <property type="match status" value="1"/>
</dbReference>
<feature type="region of interest" description="Disordered" evidence="10">
    <location>
        <begin position="132"/>
        <end position="170"/>
    </location>
</feature>
<dbReference type="SMART" id="SM00387">
    <property type="entry name" value="HATPase_c"/>
    <property type="match status" value="1"/>
</dbReference>
<comment type="caution">
    <text evidence="14">The sequence shown here is derived from an EMBL/GenBank/DDBJ whole genome shotgun (WGS) entry which is preliminary data.</text>
</comment>
<evidence type="ECO:0000256" key="4">
    <source>
        <dbReference type="ARBA" id="ARBA00022553"/>
    </source>
</evidence>
<proteinExistence type="predicted"/>
<evidence type="ECO:0000256" key="10">
    <source>
        <dbReference type="SAM" id="MobiDB-lite"/>
    </source>
</evidence>
<comment type="catalytic activity">
    <reaction evidence="1">
        <text>ATP + protein L-histidine = ADP + protein N-phospho-L-histidine.</text>
        <dbReference type="EC" id="2.7.13.3"/>
    </reaction>
</comment>
<dbReference type="EC" id="2.7.13.3" evidence="3"/>
<feature type="compositionally biased region" description="Polar residues" evidence="10">
    <location>
        <begin position="277"/>
        <end position="289"/>
    </location>
</feature>
<evidence type="ECO:0000256" key="2">
    <source>
        <dbReference type="ARBA" id="ARBA00004236"/>
    </source>
</evidence>
<dbReference type="RefSeq" id="WP_125979023.1">
    <property type="nucleotide sequence ID" value="NZ_QXGL01000001.1"/>
</dbReference>
<organism evidence="14 15">
    <name type="scientific">Bifidobacterium goeldii</name>
    <dbReference type="NCBI Taxonomy" id="2306975"/>
    <lineage>
        <taxon>Bacteria</taxon>
        <taxon>Bacillati</taxon>
        <taxon>Actinomycetota</taxon>
        <taxon>Actinomycetes</taxon>
        <taxon>Bifidobacteriales</taxon>
        <taxon>Bifidobacteriaceae</taxon>
        <taxon>Bifidobacterium</taxon>
    </lineage>
</organism>
<keyword evidence="6 11" id="KW-0812">Transmembrane</keyword>
<dbReference type="Pfam" id="PF00512">
    <property type="entry name" value="HisKA"/>
    <property type="match status" value="1"/>
</dbReference>
<dbReference type="GO" id="GO:0000155">
    <property type="term" value="F:phosphorelay sensor kinase activity"/>
    <property type="evidence" value="ECO:0007669"/>
    <property type="project" value="InterPro"/>
</dbReference>
<evidence type="ECO:0000256" key="11">
    <source>
        <dbReference type="SAM" id="Phobius"/>
    </source>
</evidence>
<dbReference type="InterPro" id="IPR036890">
    <property type="entry name" value="HATPase_C_sf"/>
</dbReference>
<keyword evidence="5" id="KW-0808">Transferase</keyword>
<evidence type="ECO:0000256" key="5">
    <source>
        <dbReference type="ARBA" id="ARBA00022679"/>
    </source>
</evidence>
<dbReference type="InterPro" id="IPR003661">
    <property type="entry name" value="HisK_dim/P_dom"/>
</dbReference>
<evidence type="ECO:0000256" key="1">
    <source>
        <dbReference type="ARBA" id="ARBA00000085"/>
    </source>
</evidence>
<keyword evidence="4" id="KW-0597">Phosphoprotein</keyword>
<feature type="compositionally biased region" description="Low complexity" evidence="10">
    <location>
        <begin position="139"/>
        <end position="162"/>
    </location>
</feature>
<dbReference type="SUPFAM" id="SSF55874">
    <property type="entry name" value="ATPase domain of HSP90 chaperone/DNA topoisomerase II/histidine kinase"/>
    <property type="match status" value="1"/>
</dbReference>
<feature type="transmembrane region" description="Helical" evidence="11">
    <location>
        <begin position="62"/>
        <end position="84"/>
    </location>
</feature>
<evidence type="ECO:0000256" key="6">
    <source>
        <dbReference type="ARBA" id="ARBA00022692"/>
    </source>
</evidence>
<dbReference type="PANTHER" id="PTHR45436">
    <property type="entry name" value="SENSOR HISTIDINE KINASE YKOH"/>
    <property type="match status" value="1"/>
</dbReference>
<evidence type="ECO:0000256" key="3">
    <source>
        <dbReference type="ARBA" id="ARBA00012438"/>
    </source>
</evidence>
<reference evidence="14 15" key="1">
    <citation type="submission" date="2018-09" db="EMBL/GenBank/DDBJ databases">
        <title>Characterization of the phylogenetic diversity of five novel species belonging to the genus Bifidobacterium.</title>
        <authorList>
            <person name="Lugli G.A."/>
            <person name="Duranti S."/>
            <person name="Milani C."/>
        </authorList>
    </citation>
    <scope>NUCLEOTIDE SEQUENCE [LARGE SCALE GENOMIC DNA]</scope>
    <source>
        <strain evidence="14 15">2034B</strain>
    </source>
</reference>
<feature type="transmembrane region" description="Helical" evidence="11">
    <location>
        <begin position="212"/>
        <end position="232"/>
    </location>
</feature>
<dbReference type="Pfam" id="PF02518">
    <property type="entry name" value="HATPase_c"/>
    <property type="match status" value="1"/>
</dbReference>
<keyword evidence="9" id="KW-0902">Two-component regulatory system</keyword>
<dbReference type="CDD" id="cd00082">
    <property type="entry name" value="HisKA"/>
    <property type="match status" value="1"/>
</dbReference>
<evidence type="ECO:0000313" key="15">
    <source>
        <dbReference type="Proteomes" id="UP000287533"/>
    </source>
</evidence>
<dbReference type="PROSITE" id="PS50109">
    <property type="entry name" value="HIS_KIN"/>
    <property type="match status" value="1"/>
</dbReference>
<dbReference type="AlphaFoldDB" id="A0A430FLX7"/>
<evidence type="ECO:0000256" key="9">
    <source>
        <dbReference type="ARBA" id="ARBA00023012"/>
    </source>
</evidence>
<dbReference type="OrthoDB" id="9786919at2"/>
<dbReference type="EMBL" id="QXGL01000001">
    <property type="protein sequence ID" value="RSX53702.1"/>
    <property type="molecule type" value="Genomic_DNA"/>
</dbReference>
<evidence type="ECO:0000313" key="14">
    <source>
        <dbReference type="EMBL" id="RSX53702.1"/>
    </source>
</evidence>
<dbReference type="InterPro" id="IPR003594">
    <property type="entry name" value="HATPase_dom"/>
</dbReference>
<dbReference type="InterPro" id="IPR003660">
    <property type="entry name" value="HAMP_dom"/>
</dbReference>
<comment type="subcellular location">
    <subcellularLocation>
        <location evidence="2">Cell membrane</location>
    </subcellularLocation>
</comment>
<evidence type="ECO:0000259" key="13">
    <source>
        <dbReference type="PROSITE" id="PS50885"/>
    </source>
</evidence>
<sequence length="576" mass="60776">MNDIVSKTPVLEPDVSKPAAHVDEGTAESPASHKRFRLLRRIGRSISALFDRLRPRSFRAKLTLAISIVFLLAIGAATLVQTIVVNGMFSYALTISTYEKGELGGADGTTSGSTKGPGLEWNIWQWDPQSYAQAHPDSDSSADSSSGSDSDSMSVTGSSSGGIADNKTGSASGTLSDGHYRVEWGQDGSYTINTPYGISIWNQDTIANGLRISAAIIFVFFGTTSILVIWIVTSRMSRRLRSISEQAAALDPDRLDTRIDVDRRTHPRRRWFRRHNSSTADAKSATHNALTHDDDSSTAVSSKESQRHGDADEIAQLANALNGMLERIQAASVAEKRFVSNASHELRTPIAAVETNLDAPLAQGRFPADVEPSVRRALAANRRGAQLVQALLTLSRIQNGAIGGHAAPASNGTASSAPSVANLTDCVNDAIDIVADDAAEHGITIDADELPKTTVATDPALLELAVGNLIRNAVVHNSNGGSVRVAVSQPSANAAGGSSAHVTLTVTNTTSETLPDDLNELTQPFHRGEHSRISAVPGVGLGLSIVSAACEAMGARLTLSQPSDGLFRATLDLPAA</sequence>
<dbReference type="InterPro" id="IPR050428">
    <property type="entry name" value="TCS_sensor_his_kinase"/>
</dbReference>
<keyword evidence="11" id="KW-0472">Membrane</keyword>
<dbReference type="PANTHER" id="PTHR45436:SF5">
    <property type="entry name" value="SENSOR HISTIDINE KINASE TRCS"/>
    <property type="match status" value="1"/>
</dbReference>
<accession>A0A430FLX7</accession>
<keyword evidence="8 11" id="KW-1133">Transmembrane helix</keyword>
<dbReference type="InterPro" id="IPR036097">
    <property type="entry name" value="HisK_dim/P_sf"/>
</dbReference>
<dbReference type="Gene3D" id="3.30.565.10">
    <property type="entry name" value="Histidine kinase-like ATPase, C-terminal domain"/>
    <property type="match status" value="1"/>
</dbReference>
<dbReference type="InterPro" id="IPR005467">
    <property type="entry name" value="His_kinase_dom"/>
</dbReference>
<evidence type="ECO:0000259" key="12">
    <source>
        <dbReference type="PROSITE" id="PS50109"/>
    </source>
</evidence>
<gene>
    <name evidence="14" type="ORF">D2E25_0008</name>
</gene>
<dbReference type="GO" id="GO:0005886">
    <property type="term" value="C:plasma membrane"/>
    <property type="evidence" value="ECO:0007669"/>
    <property type="project" value="UniProtKB-SubCell"/>
</dbReference>
<evidence type="ECO:0000256" key="8">
    <source>
        <dbReference type="ARBA" id="ARBA00022989"/>
    </source>
</evidence>
<dbReference type="Proteomes" id="UP000287533">
    <property type="component" value="Unassembled WGS sequence"/>
</dbReference>
<dbReference type="Pfam" id="PF00672">
    <property type="entry name" value="HAMP"/>
    <property type="match status" value="1"/>
</dbReference>